<organism evidence="6 7">
    <name type="scientific">Corynebacterium pelargi</name>
    <dbReference type="NCBI Taxonomy" id="1471400"/>
    <lineage>
        <taxon>Bacteria</taxon>
        <taxon>Bacillati</taxon>
        <taxon>Actinomycetota</taxon>
        <taxon>Actinomycetes</taxon>
        <taxon>Mycobacteriales</taxon>
        <taxon>Corynebacteriaceae</taxon>
        <taxon>Corynebacterium</taxon>
    </lineage>
</organism>
<comment type="function">
    <text evidence="5">ATP-dependent carboxylate-amine ligase which exhibits weak glutamate--cysteine ligase activity.</text>
</comment>
<evidence type="ECO:0000256" key="5">
    <source>
        <dbReference type="HAMAP-Rule" id="MF_01609"/>
    </source>
</evidence>
<dbReference type="NCBIfam" id="NF010044">
    <property type="entry name" value="PRK13517.1-4"/>
    <property type="match status" value="1"/>
</dbReference>
<keyword evidence="1 5" id="KW-0436">Ligase</keyword>
<evidence type="ECO:0000313" key="6">
    <source>
        <dbReference type="EMBL" id="QAU51607.1"/>
    </source>
</evidence>
<dbReference type="InterPro" id="IPR014746">
    <property type="entry name" value="Gln_synth/guanido_kin_cat_dom"/>
</dbReference>
<dbReference type="EMBL" id="CP035299">
    <property type="protein sequence ID" value="QAU51607.1"/>
    <property type="molecule type" value="Genomic_DNA"/>
</dbReference>
<evidence type="ECO:0000256" key="4">
    <source>
        <dbReference type="ARBA" id="ARBA00048819"/>
    </source>
</evidence>
<dbReference type="AlphaFoldDB" id="A0A410W710"/>
<dbReference type="SUPFAM" id="SSF55931">
    <property type="entry name" value="Glutamine synthetase/guanido kinase"/>
    <property type="match status" value="1"/>
</dbReference>
<dbReference type="Proteomes" id="UP000288929">
    <property type="component" value="Chromosome"/>
</dbReference>
<evidence type="ECO:0000256" key="2">
    <source>
        <dbReference type="ARBA" id="ARBA00022741"/>
    </source>
</evidence>
<dbReference type="Pfam" id="PF04107">
    <property type="entry name" value="GCS2"/>
    <property type="match status" value="1"/>
</dbReference>
<dbReference type="KEGG" id="cpeg:CPELA_01540"/>
<dbReference type="EC" id="6.3.2.2" evidence="5"/>
<gene>
    <name evidence="6" type="primary">ybdK1</name>
    <name evidence="6" type="ORF">CPELA_01540</name>
</gene>
<proteinExistence type="inferred from homology"/>
<dbReference type="PANTHER" id="PTHR36510">
    <property type="entry name" value="GLUTAMATE--CYSTEINE LIGASE 2-RELATED"/>
    <property type="match status" value="1"/>
</dbReference>
<dbReference type="PANTHER" id="PTHR36510:SF1">
    <property type="entry name" value="GLUTAMATE--CYSTEINE LIGASE 2-RELATED"/>
    <property type="match status" value="1"/>
</dbReference>
<dbReference type="NCBIfam" id="NF010042">
    <property type="entry name" value="PRK13517.1-2"/>
    <property type="match status" value="1"/>
</dbReference>
<comment type="similarity">
    <text evidence="5">Belongs to the glutamate--cysteine ligase type 2 family. YbdK subfamily.</text>
</comment>
<keyword evidence="7" id="KW-1185">Reference proteome</keyword>
<keyword evidence="3 5" id="KW-0067">ATP-binding</keyword>
<dbReference type="HAMAP" id="MF_01609">
    <property type="entry name" value="Glu_cys_ligase_2"/>
    <property type="match status" value="1"/>
</dbReference>
<evidence type="ECO:0000256" key="1">
    <source>
        <dbReference type="ARBA" id="ARBA00022598"/>
    </source>
</evidence>
<dbReference type="InterPro" id="IPR050141">
    <property type="entry name" value="GCL_type2/YbdK_subfam"/>
</dbReference>
<reference evidence="6 7" key="1">
    <citation type="submission" date="2019-01" db="EMBL/GenBank/DDBJ databases">
        <authorList>
            <person name="Ruckert C."/>
            <person name="Busche T."/>
            <person name="Kalinowski J."/>
        </authorList>
    </citation>
    <scope>NUCLEOTIDE SEQUENCE [LARGE SCALE GENOMIC DNA]</scope>
    <source>
        <strain evidence="6 7">136/3</strain>
    </source>
</reference>
<sequence length="375" mass="41952">MAQAFHASPEPTIGVEWELAIADPRTRDLIPAAKELIERASAIDPKVQFEHEFLANTVEIVTPVCQNTAEALDALRRGLRALLQAADEQQVALWSSGSHPFAKSAEQKVGEKGHYNEIIERTQFWGTQMLIWGLHVHVGISDKDRVWPIINALMTYYPHLLALSASSPGWEGLDTGYASNRTMLYQQLPTAGMPYQFQSWGEWEAFMEDQDRSGVISHTGSMHFDIRPAGKWGTIEVRVSDAAPKLEEMAAVIALTHCLVVYLDEALARGEEMTVLQPWHVAENKWRAARYGLDAIVVTSRDTDEHLVSDELRELVTLLLPTAKRLGCERELLLVNTIVDQGAPYQRQRALYQQSGSWEAVVDQSIEEVRASAEG</sequence>
<dbReference type="InterPro" id="IPR011793">
    <property type="entry name" value="YbdK"/>
</dbReference>
<evidence type="ECO:0000256" key="3">
    <source>
        <dbReference type="ARBA" id="ARBA00022840"/>
    </source>
</evidence>
<evidence type="ECO:0000313" key="7">
    <source>
        <dbReference type="Proteomes" id="UP000288929"/>
    </source>
</evidence>
<keyword evidence="2 5" id="KW-0547">Nucleotide-binding</keyword>
<dbReference type="NCBIfam" id="TIGR02050">
    <property type="entry name" value="gshA_cyan_rel"/>
    <property type="match status" value="1"/>
</dbReference>
<protein>
    <recommendedName>
        <fullName evidence="5">Putative glutamate--cysteine ligase 2</fullName>
        <ecNumber evidence="5">6.3.2.2</ecNumber>
    </recommendedName>
    <alternativeName>
        <fullName evidence="5">Gamma-glutamylcysteine synthetase 2</fullName>
        <shortName evidence="5">GCS 2</shortName>
        <shortName evidence="5">Gamma-GCS 2</shortName>
    </alternativeName>
</protein>
<dbReference type="GO" id="GO:0005524">
    <property type="term" value="F:ATP binding"/>
    <property type="evidence" value="ECO:0007669"/>
    <property type="project" value="UniProtKB-KW"/>
</dbReference>
<dbReference type="GO" id="GO:0004357">
    <property type="term" value="F:glutamate-cysteine ligase activity"/>
    <property type="evidence" value="ECO:0007669"/>
    <property type="project" value="UniProtKB-EC"/>
</dbReference>
<dbReference type="RefSeq" id="WP_128889172.1">
    <property type="nucleotide sequence ID" value="NZ_BMCX01000004.1"/>
</dbReference>
<dbReference type="OrthoDB" id="9769628at2"/>
<dbReference type="GO" id="GO:0042398">
    <property type="term" value="P:modified amino acid biosynthetic process"/>
    <property type="evidence" value="ECO:0007669"/>
    <property type="project" value="InterPro"/>
</dbReference>
<comment type="catalytic activity">
    <reaction evidence="4 5">
        <text>L-cysteine + L-glutamate + ATP = gamma-L-glutamyl-L-cysteine + ADP + phosphate + H(+)</text>
        <dbReference type="Rhea" id="RHEA:13285"/>
        <dbReference type="ChEBI" id="CHEBI:15378"/>
        <dbReference type="ChEBI" id="CHEBI:29985"/>
        <dbReference type="ChEBI" id="CHEBI:30616"/>
        <dbReference type="ChEBI" id="CHEBI:35235"/>
        <dbReference type="ChEBI" id="CHEBI:43474"/>
        <dbReference type="ChEBI" id="CHEBI:58173"/>
        <dbReference type="ChEBI" id="CHEBI:456216"/>
        <dbReference type="EC" id="6.3.2.2"/>
    </reaction>
</comment>
<name>A0A410W710_9CORY</name>
<accession>A0A410W710</accession>
<dbReference type="InterPro" id="IPR006336">
    <property type="entry name" value="GCS2"/>
</dbReference>
<dbReference type="Gene3D" id="3.30.590.20">
    <property type="match status" value="1"/>
</dbReference>